<accession>A0A820GRL3</accession>
<evidence type="ECO:0000256" key="1">
    <source>
        <dbReference type="SAM" id="Phobius"/>
    </source>
</evidence>
<sequence>VGQDRELGWKYMMQCQHDEDDLQIWDPSGWFHRTIWDLGGSWTGVVGFLLWLQVMW</sequence>
<organism evidence="2 3">
    <name type="scientific">Adineta steineri</name>
    <dbReference type="NCBI Taxonomy" id="433720"/>
    <lineage>
        <taxon>Eukaryota</taxon>
        <taxon>Metazoa</taxon>
        <taxon>Spiralia</taxon>
        <taxon>Gnathifera</taxon>
        <taxon>Rotifera</taxon>
        <taxon>Eurotatoria</taxon>
        <taxon>Bdelloidea</taxon>
        <taxon>Adinetida</taxon>
        <taxon>Adinetidae</taxon>
        <taxon>Adineta</taxon>
    </lineage>
</organism>
<keyword evidence="1" id="KW-0812">Transmembrane</keyword>
<dbReference type="Proteomes" id="UP000663881">
    <property type="component" value="Unassembled WGS sequence"/>
</dbReference>
<protein>
    <submittedName>
        <fullName evidence="2">Uncharacterized protein</fullName>
    </submittedName>
</protein>
<dbReference type="AlphaFoldDB" id="A0A820GRL3"/>
<feature type="non-terminal residue" evidence="2">
    <location>
        <position position="1"/>
    </location>
</feature>
<keyword evidence="1" id="KW-0472">Membrane</keyword>
<feature type="transmembrane region" description="Helical" evidence="1">
    <location>
        <begin position="35"/>
        <end position="54"/>
    </location>
</feature>
<reference evidence="2" key="1">
    <citation type="submission" date="2021-02" db="EMBL/GenBank/DDBJ databases">
        <authorList>
            <person name="Nowell W R."/>
        </authorList>
    </citation>
    <scope>NUCLEOTIDE SEQUENCE</scope>
</reference>
<keyword evidence="1" id="KW-1133">Transmembrane helix</keyword>
<evidence type="ECO:0000313" key="2">
    <source>
        <dbReference type="EMBL" id="CAF4283349.1"/>
    </source>
</evidence>
<name>A0A820GRL3_9BILA</name>
<gene>
    <name evidence="2" type="ORF">OKA104_LOCUS45311</name>
</gene>
<proteinExistence type="predicted"/>
<evidence type="ECO:0000313" key="3">
    <source>
        <dbReference type="Proteomes" id="UP000663881"/>
    </source>
</evidence>
<dbReference type="EMBL" id="CAJOAY010014867">
    <property type="protein sequence ID" value="CAF4283349.1"/>
    <property type="molecule type" value="Genomic_DNA"/>
</dbReference>
<comment type="caution">
    <text evidence="2">The sequence shown here is derived from an EMBL/GenBank/DDBJ whole genome shotgun (WGS) entry which is preliminary data.</text>
</comment>